<keyword evidence="1" id="KW-0175">Coiled coil</keyword>
<evidence type="ECO:0000256" key="1">
    <source>
        <dbReference type="SAM" id="Coils"/>
    </source>
</evidence>
<evidence type="ECO:0000256" key="2">
    <source>
        <dbReference type="SAM" id="MobiDB-lite"/>
    </source>
</evidence>
<reference evidence="3" key="1">
    <citation type="submission" date="2009-10" db="EMBL/GenBank/DDBJ databases">
        <title>Diversity of trophic interactions inside an arsenic-rich microbial ecosystem.</title>
        <authorList>
            <person name="Bertin P.N."/>
            <person name="Heinrich-Salmeron A."/>
            <person name="Pelletier E."/>
            <person name="Goulhen-Chollet F."/>
            <person name="Arsene-Ploetze F."/>
            <person name="Gallien S."/>
            <person name="Calteau A."/>
            <person name="Vallenet D."/>
            <person name="Casiot C."/>
            <person name="Chane-Woon-Ming B."/>
            <person name="Giloteaux L."/>
            <person name="Barakat M."/>
            <person name="Bonnefoy V."/>
            <person name="Bruneel O."/>
            <person name="Chandler M."/>
            <person name="Cleiss J."/>
            <person name="Duran R."/>
            <person name="Elbaz-Poulichet F."/>
            <person name="Fonknechten N."/>
            <person name="Lauga B."/>
            <person name="Mornico D."/>
            <person name="Ortet P."/>
            <person name="Schaeffer C."/>
            <person name="Siguier P."/>
            <person name="Alexander Thil Smith A."/>
            <person name="Van Dorsselaer A."/>
            <person name="Weissenbach J."/>
            <person name="Medigue C."/>
            <person name="Le Paslier D."/>
        </authorList>
    </citation>
    <scope>NUCLEOTIDE SEQUENCE</scope>
</reference>
<organism evidence="3">
    <name type="scientific">mine drainage metagenome</name>
    <dbReference type="NCBI Taxonomy" id="410659"/>
    <lineage>
        <taxon>unclassified sequences</taxon>
        <taxon>metagenomes</taxon>
        <taxon>ecological metagenomes</taxon>
    </lineage>
</organism>
<feature type="region of interest" description="Disordered" evidence="2">
    <location>
        <begin position="47"/>
        <end position="118"/>
    </location>
</feature>
<feature type="coiled-coil region" evidence="1">
    <location>
        <begin position="310"/>
        <end position="337"/>
    </location>
</feature>
<dbReference type="Pfam" id="PF21983">
    <property type="entry name" value="NikA-like"/>
    <property type="match status" value="1"/>
</dbReference>
<dbReference type="EMBL" id="CABN01000086">
    <property type="protein sequence ID" value="CBI00060.1"/>
    <property type="molecule type" value="Genomic_DNA"/>
</dbReference>
<dbReference type="AlphaFoldDB" id="E6PYQ1"/>
<feature type="compositionally biased region" description="Polar residues" evidence="2">
    <location>
        <begin position="86"/>
        <end position="95"/>
    </location>
</feature>
<sequence>MSYSLLTYASGMIRSAVTASKSTQTAPSQFVDFASLLESLALQPEATPACDDLSKPVKKSSRRSPTSALELGSPNTEVRSDIPATDSVTITPSNRKQPKSVGASVQRAKPGSDDDSMPLSYERALRTHARYHAEAPPEAVSTKPALRFENAGLPPTTRSQLSTSTSRASTIIAVGGAAQDALIQPNSSKCKARRIPSINQQHASPTMEPQNPLPISGQSLTLHTETKAPSEETNFSSVSLPSIFDEMLASDRLSVSSSPAAGNSKHQRTARAYRIVDQRCSTISVRLRDAEAERLRRRAEESEMSISAYLRSCVLEADQLRAQVKQALAELRMLSQTSANPAAYAVDQKTHGNLAGPEKKPDSYLAQWLDGCRSLWKDRRRVNK</sequence>
<accession>E6PYQ1</accession>
<dbReference type="InterPro" id="IPR053842">
    <property type="entry name" value="NikA-like"/>
</dbReference>
<evidence type="ECO:0000313" key="3">
    <source>
        <dbReference type="EMBL" id="CBI00060.1"/>
    </source>
</evidence>
<name>E6PYQ1_9ZZZZ</name>
<comment type="caution">
    <text evidence="3">The sequence shown here is derived from an EMBL/GenBank/DDBJ whole genome shotgun (WGS) entry which is preliminary data.</text>
</comment>
<protein>
    <submittedName>
        <fullName evidence="3">Uncharacterized protein</fullName>
    </submittedName>
</protein>
<gene>
    <name evidence="3" type="ORF">CARN3_1042</name>
</gene>
<proteinExistence type="predicted"/>